<feature type="region of interest" description="Disordered" evidence="1">
    <location>
        <begin position="219"/>
        <end position="492"/>
    </location>
</feature>
<evidence type="ECO:0000256" key="1">
    <source>
        <dbReference type="SAM" id="MobiDB-lite"/>
    </source>
</evidence>
<dbReference type="Proteomes" id="UP001293593">
    <property type="component" value="Unassembled WGS sequence"/>
</dbReference>
<protein>
    <recommendedName>
        <fullName evidence="5">Hydroxyproline-rich glycoprotein family protein</fullName>
    </recommendedName>
</protein>
<feature type="compositionally biased region" description="Pro residues" evidence="1">
    <location>
        <begin position="325"/>
        <end position="342"/>
    </location>
</feature>
<sequence length="576" mass="65086">MEEDEDMLPPFWLQSDGDRGRRRRLHRSYSLMISSGAFLICIIVMACVIVFIVLPTLRSFTSHIFRPQLVKKSWDSLNLVLVLFAIVCGFLGRNSNETPRSSDDRRFSEAASDQEFGKSNPETPTRRWYEYSESDRTVINRMRSFSSYPDLRQESMWVSGDERWRFHDDTRVGSYSGSDLDDHRQLRYRRIRSEVIEEEHDAVKNIAVDTFVVRAKEVPSATPIPETRQPPPSPHPLPPSPPQVQHTEGVRRNAKRSYYAPGRLEKDELEVRKSQPPHLTTAPSSSSPAQPANGVPKNSRRTYRSSRPAPMIEKEEIVELEVRNFPPPPSIPPPPPPPPPLPLFYQSSEKKTGQGKKKRVSATKEFLTSLRGKKKKQRQRSIENFESFLNSQASHPPPSTPPPPPPPPPPPSVFYNLFSPRKPKHKKVHSVPPPPSAPPPPVLPTRVSKTQKTPITNEREIFNSMEGNILTGNESPFHRIPPPPPPPPFGIPAWKFRVQGDFIRINSVRSSRSNSPDIDDDGVDSPTIQEQPATPPLFCHSPDVDTKADTFIARFRAGLKLEKMNSMKGKSNLGPS</sequence>
<comment type="caution">
    <text evidence="3">The sequence shown here is derived from an EMBL/GenBank/DDBJ whole genome shotgun (WGS) entry which is preliminary data.</text>
</comment>
<feature type="region of interest" description="Disordered" evidence="1">
    <location>
        <begin position="96"/>
        <end position="125"/>
    </location>
</feature>
<dbReference type="EMBL" id="JAWXYG010000006">
    <property type="protein sequence ID" value="KAK4269135.1"/>
    <property type="molecule type" value="Genomic_DNA"/>
</dbReference>
<keyword evidence="4" id="KW-1185">Reference proteome</keyword>
<feature type="compositionally biased region" description="Polar residues" evidence="1">
    <location>
        <begin position="382"/>
        <end position="394"/>
    </location>
</feature>
<feature type="compositionally biased region" description="Pro residues" evidence="1">
    <location>
        <begin position="395"/>
        <end position="412"/>
    </location>
</feature>
<feature type="compositionally biased region" description="Pro residues" evidence="1">
    <location>
        <begin position="228"/>
        <end position="242"/>
    </location>
</feature>
<feature type="compositionally biased region" description="Basic and acidic residues" evidence="1">
    <location>
        <begin position="312"/>
        <end position="322"/>
    </location>
</feature>
<dbReference type="AlphaFoldDB" id="A0AAE1KBF9"/>
<feature type="compositionally biased region" description="Pro residues" evidence="1">
    <location>
        <begin position="431"/>
        <end position="443"/>
    </location>
</feature>
<dbReference type="InterPro" id="IPR008480">
    <property type="entry name" value="DUF761_pln"/>
</dbReference>
<accession>A0AAE1KBF9</accession>
<evidence type="ECO:0008006" key="5">
    <source>
        <dbReference type="Google" id="ProtNLM"/>
    </source>
</evidence>
<keyword evidence="2" id="KW-0812">Transmembrane</keyword>
<gene>
    <name evidence="3" type="ORF">QN277_022329</name>
</gene>
<dbReference type="PANTHER" id="PTHR33098">
    <property type="entry name" value="COTTON FIBER (DUF761)"/>
    <property type="match status" value="1"/>
</dbReference>
<evidence type="ECO:0000256" key="2">
    <source>
        <dbReference type="SAM" id="Phobius"/>
    </source>
</evidence>
<evidence type="ECO:0000313" key="4">
    <source>
        <dbReference type="Proteomes" id="UP001293593"/>
    </source>
</evidence>
<feature type="compositionally biased region" description="Low complexity" evidence="1">
    <location>
        <begin position="282"/>
        <end position="292"/>
    </location>
</feature>
<name>A0AAE1KBF9_9FABA</name>
<feature type="transmembrane region" description="Helical" evidence="2">
    <location>
        <begin position="29"/>
        <end position="54"/>
    </location>
</feature>
<keyword evidence="2" id="KW-1133">Transmembrane helix</keyword>
<evidence type="ECO:0000313" key="3">
    <source>
        <dbReference type="EMBL" id="KAK4269135.1"/>
    </source>
</evidence>
<keyword evidence="2" id="KW-0472">Membrane</keyword>
<dbReference type="Pfam" id="PF05553">
    <property type="entry name" value="DUF761"/>
    <property type="match status" value="1"/>
</dbReference>
<reference evidence="3" key="1">
    <citation type="submission" date="2023-10" db="EMBL/GenBank/DDBJ databases">
        <title>Chromosome-level genome of the transformable northern wattle, Acacia crassicarpa.</title>
        <authorList>
            <person name="Massaro I."/>
            <person name="Sinha N.R."/>
            <person name="Poethig S."/>
            <person name="Leichty A.R."/>
        </authorList>
    </citation>
    <scope>NUCLEOTIDE SEQUENCE</scope>
    <source>
        <strain evidence="3">Acra3RX</strain>
        <tissue evidence="3">Leaf</tissue>
    </source>
</reference>
<organism evidence="3 4">
    <name type="scientific">Acacia crassicarpa</name>
    <name type="common">northern wattle</name>
    <dbReference type="NCBI Taxonomy" id="499986"/>
    <lineage>
        <taxon>Eukaryota</taxon>
        <taxon>Viridiplantae</taxon>
        <taxon>Streptophyta</taxon>
        <taxon>Embryophyta</taxon>
        <taxon>Tracheophyta</taxon>
        <taxon>Spermatophyta</taxon>
        <taxon>Magnoliopsida</taxon>
        <taxon>eudicotyledons</taxon>
        <taxon>Gunneridae</taxon>
        <taxon>Pentapetalae</taxon>
        <taxon>rosids</taxon>
        <taxon>fabids</taxon>
        <taxon>Fabales</taxon>
        <taxon>Fabaceae</taxon>
        <taxon>Caesalpinioideae</taxon>
        <taxon>mimosoid clade</taxon>
        <taxon>Acacieae</taxon>
        <taxon>Acacia</taxon>
    </lineage>
</organism>
<dbReference type="PANTHER" id="PTHR33098:SF36">
    <property type="entry name" value="HYDROXYPROLINE-RICH GLYCOPROTEIN FAMILY PROTEIN"/>
    <property type="match status" value="1"/>
</dbReference>
<feature type="region of interest" description="Disordered" evidence="1">
    <location>
        <begin position="509"/>
        <end position="543"/>
    </location>
</feature>
<proteinExistence type="predicted"/>
<feature type="compositionally biased region" description="Pro residues" evidence="1">
    <location>
        <begin position="479"/>
        <end position="490"/>
    </location>
</feature>
<feature type="compositionally biased region" description="Basic and acidic residues" evidence="1">
    <location>
        <begin position="263"/>
        <end position="273"/>
    </location>
</feature>